<dbReference type="Pfam" id="PF16913">
    <property type="entry name" value="PUNUT"/>
    <property type="match status" value="1"/>
</dbReference>
<dbReference type="GO" id="GO:0005345">
    <property type="term" value="F:purine nucleobase transmembrane transporter activity"/>
    <property type="evidence" value="ECO:0007669"/>
    <property type="project" value="UniProtKB-ARBA"/>
</dbReference>
<dbReference type="GO" id="GO:0015211">
    <property type="term" value="F:purine nucleoside transmembrane transporter activity"/>
    <property type="evidence" value="ECO:0007669"/>
    <property type="project" value="InterPro"/>
</dbReference>
<dbReference type="AlphaFoldDB" id="A0A328E258"/>
<dbReference type="PANTHER" id="PTHR31376:SF16">
    <property type="entry name" value="PURINE PERMEASE-RELATED"/>
    <property type="match status" value="1"/>
</dbReference>
<dbReference type="EMBL" id="NQVE01000044">
    <property type="protein sequence ID" value="RAL51977.1"/>
    <property type="molecule type" value="Genomic_DNA"/>
</dbReference>
<keyword evidence="3" id="KW-0813">Transport</keyword>
<reference evidence="9 10" key="1">
    <citation type="submission" date="2018-06" db="EMBL/GenBank/DDBJ databases">
        <title>The Genome of Cuscuta australis (Dodder) Provides Insight into the Evolution of Plant Parasitism.</title>
        <authorList>
            <person name="Liu H."/>
        </authorList>
    </citation>
    <scope>NUCLEOTIDE SEQUENCE [LARGE SCALE GENOMIC DNA]</scope>
    <source>
        <strain evidence="10">cv. Yunnan</strain>
        <tissue evidence="9">Vines</tissue>
    </source>
</reference>
<dbReference type="InterPro" id="IPR030182">
    <property type="entry name" value="PUP_plant"/>
</dbReference>
<evidence type="ECO:0000256" key="3">
    <source>
        <dbReference type="ARBA" id="ARBA00022448"/>
    </source>
</evidence>
<evidence type="ECO:0000256" key="1">
    <source>
        <dbReference type="ARBA" id="ARBA00004370"/>
    </source>
</evidence>
<keyword evidence="4 8" id="KW-0812">Transmembrane</keyword>
<evidence type="ECO:0000256" key="4">
    <source>
        <dbReference type="ARBA" id="ARBA00022692"/>
    </source>
</evidence>
<keyword evidence="5 8" id="KW-1133">Transmembrane helix</keyword>
<dbReference type="GO" id="GO:0016020">
    <property type="term" value="C:membrane"/>
    <property type="evidence" value="ECO:0007669"/>
    <property type="project" value="UniProtKB-SubCell"/>
</dbReference>
<evidence type="ECO:0000256" key="6">
    <source>
        <dbReference type="ARBA" id="ARBA00023136"/>
    </source>
</evidence>
<keyword evidence="10" id="KW-1185">Reference proteome</keyword>
<gene>
    <name evidence="9" type="ORF">DM860_018285</name>
</gene>
<evidence type="ECO:0000256" key="2">
    <source>
        <dbReference type="ARBA" id="ARBA00006213"/>
    </source>
</evidence>
<accession>A0A328E258</accession>
<comment type="similarity">
    <text evidence="2">Belongs to the purine permeases (TC 2.A.7.14) family.</text>
</comment>
<name>A0A328E258_9ASTE</name>
<proteinExistence type="inferred from homology"/>
<protein>
    <submittedName>
        <fullName evidence="9">Uncharacterized protein</fullName>
    </submittedName>
</protein>
<comment type="caution">
    <text evidence="9">The sequence shown here is derived from an EMBL/GenBank/DDBJ whole genome shotgun (WGS) entry which is preliminary data.</text>
</comment>
<evidence type="ECO:0000256" key="5">
    <source>
        <dbReference type="ARBA" id="ARBA00022989"/>
    </source>
</evidence>
<evidence type="ECO:0000256" key="7">
    <source>
        <dbReference type="SAM" id="MobiDB-lite"/>
    </source>
</evidence>
<feature type="region of interest" description="Disordered" evidence="7">
    <location>
        <begin position="1"/>
        <end position="39"/>
    </location>
</feature>
<sequence>MARKRGRPKKKEESSTNTPQSGLKDIAEGRSGSDGGGSGSITSFGTHNLSVNVQVSDPNLEVGINGKSGKELPFKRVIKRETFRTVLEMHVYPSFIATCCCVVGLFASGEWRSLKGEMEGYAKGKVSYVMTLVWTALCWQICSVGLLGLTFEVSSLFSNVISTLALPSVPVLGVILFGDKMDAVKVIALVLAVWGFLSYVYQQYLDESKPRRKDPIVV</sequence>
<dbReference type="PANTHER" id="PTHR31376">
    <property type="entry name" value="OS09G0467300 PROTEIN-RELATED"/>
    <property type="match status" value="1"/>
</dbReference>
<organism evidence="9 10">
    <name type="scientific">Cuscuta australis</name>
    <dbReference type="NCBI Taxonomy" id="267555"/>
    <lineage>
        <taxon>Eukaryota</taxon>
        <taxon>Viridiplantae</taxon>
        <taxon>Streptophyta</taxon>
        <taxon>Embryophyta</taxon>
        <taxon>Tracheophyta</taxon>
        <taxon>Spermatophyta</taxon>
        <taxon>Magnoliopsida</taxon>
        <taxon>eudicotyledons</taxon>
        <taxon>Gunneridae</taxon>
        <taxon>Pentapetalae</taxon>
        <taxon>asterids</taxon>
        <taxon>lamiids</taxon>
        <taxon>Solanales</taxon>
        <taxon>Convolvulaceae</taxon>
        <taxon>Cuscuteae</taxon>
        <taxon>Cuscuta</taxon>
        <taxon>Cuscuta subgen. Grammica</taxon>
        <taxon>Cuscuta sect. Cleistogrammica</taxon>
    </lineage>
</organism>
<feature type="transmembrane region" description="Helical" evidence="8">
    <location>
        <begin position="89"/>
        <end position="108"/>
    </location>
</feature>
<feature type="transmembrane region" description="Helical" evidence="8">
    <location>
        <begin position="183"/>
        <end position="201"/>
    </location>
</feature>
<comment type="subcellular location">
    <subcellularLocation>
        <location evidence="1">Membrane</location>
    </subcellularLocation>
</comment>
<feature type="transmembrane region" description="Helical" evidence="8">
    <location>
        <begin position="128"/>
        <end position="149"/>
    </location>
</feature>
<evidence type="ECO:0000313" key="10">
    <source>
        <dbReference type="Proteomes" id="UP000249390"/>
    </source>
</evidence>
<evidence type="ECO:0000256" key="8">
    <source>
        <dbReference type="SAM" id="Phobius"/>
    </source>
</evidence>
<feature type="transmembrane region" description="Helical" evidence="8">
    <location>
        <begin position="156"/>
        <end position="177"/>
    </location>
</feature>
<dbReference type="Proteomes" id="UP000249390">
    <property type="component" value="Unassembled WGS sequence"/>
</dbReference>
<evidence type="ECO:0000313" key="9">
    <source>
        <dbReference type="EMBL" id="RAL51977.1"/>
    </source>
</evidence>
<keyword evidence="6 8" id="KW-0472">Membrane</keyword>